<feature type="transmembrane region" description="Helical" evidence="1">
    <location>
        <begin position="24"/>
        <end position="49"/>
    </location>
</feature>
<keyword evidence="1" id="KW-1133">Transmembrane helix</keyword>
<feature type="transmembrane region" description="Helical" evidence="1">
    <location>
        <begin position="69"/>
        <end position="92"/>
    </location>
</feature>
<keyword evidence="1" id="KW-0472">Membrane</keyword>
<feature type="transmembrane region" description="Helical" evidence="1">
    <location>
        <begin position="112"/>
        <end position="131"/>
    </location>
</feature>
<dbReference type="GeneID" id="36291695"/>
<dbReference type="EMBL" id="KV441414">
    <property type="protein sequence ID" value="OAF54860.1"/>
    <property type="molecule type" value="Genomic_DNA"/>
</dbReference>
<dbReference type="GO" id="GO:0005783">
    <property type="term" value="C:endoplasmic reticulum"/>
    <property type="evidence" value="ECO:0007669"/>
    <property type="project" value="TreeGrafter"/>
</dbReference>
<dbReference type="Pfam" id="PF06127">
    <property type="entry name" value="Mpo1-like"/>
    <property type="match status" value="1"/>
</dbReference>
<dbReference type="PANTHER" id="PTHR28026:SF9">
    <property type="entry name" value="2-HYDROXY-PALMITIC ACID DIOXYGENASE MPO1"/>
    <property type="match status" value="1"/>
</dbReference>
<dbReference type="RefSeq" id="XP_024320163.1">
    <property type="nucleotide sequence ID" value="XM_024472201.1"/>
</dbReference>
<reference evidence="2" key="1">
    <citation type="submission" date="2016-03" db="EMBL/GenBank/DDBJ databases">
        <title>Updated assembly of Pseudogymnoascus destructans, the fungus causing white-nose syndrome of bats.</title>
        <authorList>
            <person name="Palmer J.M."/>
            <person name="Drees K.P."/>
            <person name="Foster J.T."/>
            <person name="Lindner D.L."/>
        </authorList>
    </citation>
    <scope>NUCLEOTIDE SEQUENCE [LARGE SCALE GENOMIC DNA]</scope>
    <source>
        <strain evidence="2">20631-21</strain>
    </source>
</reference>
<dbReference type="InterPro" id="IPR009305">
    <property type="entry name" value="Mpo1-like"/>
</dbReference>
<sequence length="195" mass="21567">MGGTLDLEKQLCFYSSYHQHPVNVGIHMLCIPMILFSFILLLTNSPTIIPLPEWATITNLDLNLGTIMALYYSVFYILLEPVAGSMITPILLAGTAYSKHLTTVSAYPANQIAFGVFIFSWIAQFIGHGALEGRAPALFENLHMALVTAPFFEWIELLFKLGYRPELEARMRKSVAEETARAEAAKAAGKNGKAQ</sequence>
<dbReference type="GO" id="GO:0016020">
    <property type="term" value="C:membrane"/>
    <property type="evidence" value="ECO:0007669"/>
    <property type="project" value="GOC"/>
</dbReference>
<feature type="transmembrane region" description="Helical" evidence="1">
    <location>
        <begin position="143"/>
        <end position="163"/>
    </location>
</feature>
<keyword evidence="1" id="KW-0812">Transmembrane</keyword>
<protein>
    <recommendedName>
        <fullName evidence="3">DUF962 domain-containing protein</fullName>
    </recommendedName>
</protein>
<name>A0A176ZZV5_9PEZI</name>
<accession>A0A176ZZV5</accession>
<dbReference type="PANTHER" id="PTHR28026">
    <property type="entry name" value="DUF962 DOMAIN PROTEIN (AFU_ORTHOLOGUE AFUA_8G05310)"/>
    <property type="match status" value="1"/>
</dbReference>
<dbReference type="GO" id="GO:0046521">
    <property type="term" value="P:sphingoid catabolic process"/>
    <property type="evidence" value="ECO:0007669"/>
    <property type="project" value="TreeGrafter"/>
</dbReference>
<proteinExistence type="predicted"/>
<evidence type="ECO:0008006" key="3">
    <source>
        <dbReference type="Google" id="ProtNLM"/>
    </source>
</evidence>
<dbReference type="VEuPathDB" id="FungiDB:GMDG_05196"/>
<dbReference type="Proteomes" id="UP000077154">
    <property type="component" value="Unassembled WGS sequence"/>
</dbReference>
<gene>
    <name evidence="2" type="ORF">VC83_08655</name>
</gene>
<dbReference type="AlphaFoldDB" id="A0A176ZZV5"/>
<dbReference type="eggNOG" id="KOG3292">
    <property type="taxonomic scope" value="Eukaryota"/>
</dbReference>
<dbReference type="OrthoDB" id="2124888at2759"/>
<evidence type="ECO:0000313" key="2">
    <source>
        <dbReference type="EMBL" id="OAF54860.1"/>
    </source>
</evidence>
<organism evidence="2">
    <name type="scientific">Pseudogymnoascus destructans</name>
    <dbReference type="NCBI Taxonomy" id="655981"/>
    <lineage>
        <taxon>Eukaryota</taxon>
        <taxon>Fungi</taxon>
        <taxon>Dikarya</taxon>
        <taxon>Ascomycota</taxon>
        <taxon>Pezizomycotina</taxon>
        <taxon>Leotiomycetes</taxon>
        <taxon>Thelebolales</taxon>
        <taxon>Thelebolaceae</taxon>
        <taxon>Pseudogymnoascus</taxon>
    </lineage>
</organism>
<evidence type="ECO:0000256" key="1">
    <source>
        <dbReference type="SAM" id="Phobius"/>
    </source>
</evidence>